<dbReference type="Proteomes" id="UP000257109">
    <property type="component" value="Unassembled WGS sequence"/>
</dbReference>
<dbReference type="EMBL" id="QJKJ01006776">
    <property type="protein sequence ID" value="RDX85529.1"/>
    <property type="molecule type" value="Genomic_DNA"/>
</dbReference>
<feature type="non-terminal residue" evidence="1">
    <location>
        <position position="1"/>
    </location>
</feature>
<dbReference type="STRING" id="157652.A0A371G4N0"/>
<evidence type="ECO:0008006" key="3">
    <source>
        <dbReference type="Google" id="ProtNLM"/>
    </source>
</evidence>
<evidence type="ECO:0000313" key="2">
    <source>
        <dbReference type="Proteomes" id="UP000257109"/>
    </source>
</evidence>
<gene>
    <name evidence="1" type="ORF">CR513_33270</name>
</gene>
<evidence type="ECO:0000313" key="1">
    <source>
        <dbReference type="EMBL" id="RDX85529.1"/>
    </source>
</evidence>
<organism evidence="1 2">
    <name type="scientific">Mucuna pruriens</name>
    <name type="common">Velvet bean</name>
    <name type="synonym">Dolichos pruriens</name>
    <dbReference type="NCBI Taxonomy" id="157652"/>
    <lineage>
        <taxon>Eukaryota</taxon>
        <taxon>Viridiplantae</taxon>
        <taxon>Streptophyta</taxon>
        <taxon>Embryophyta</taxon>
        <taxon>Tracheophyta</taxon>
        <taxon>Spermatophyta</taxon>
        <taxon>Magnoliopsida</taxon>
        <taxon>eudicotyledons</taxon>
        <taxon>Gunneridae</taxon>
        <taxon>Pentapetalae</taxon>
        <taxon>rosids</taxon>
        <taxon>fabids</taxon>
        <taxon>Fabales</taxon>
        <taxon>Fabaceae</taxon>
        <taxon>Papilionoideae</taxon>
        <taxon>50 kb inversion clade</taxon>
        <taxon>NPAAA clade</taxon>
        <taxon>indigoferoid/millettioid clade</taxon>
        <taxon>Phaseoleae</taxon>
        <taxon>Mucuna</taxon>
    </lineage>
</organism>
<dbReference type="OrthoDB" id="999247at2759"/>
<dbReference type="AlphaFoldDB" id="A0A371G4N0"/>
<name>A0A371G4N0_MUCPR</name>
<protein>
    <recommendedName>
        <fullName evidence="3">Copia protein</fullName>
    </recommendedName>
</protein>
<comment type="caution">
    <text evidence="1">The sequence shown here is derived from an EMBL/GenBank/DDBJ whole genome shotgun (WGS) entry which is preliminary data.</text>
</comment>
<sequence>MYDMVCTKLDLAHTIGQVCKFMSKLGTISHGIMFDSQQNDLSIVGYMDSNYVNNLDDKRFATRAYLLEFNNSVMSITKAEYMVVAEVYHVRTKHINVRFHKIGKLIAFGQILLQKICTSNNIVDMLTKSITINKFKHYLH</sequence>
<proteinExistence type="predicted"/>
<accession>A0A371G4N0</accession>
<keyword evidence="2" id="KW-1185">Reference proteome</keyword>
<reference evidence="1" key="1">
    <citation type="submission" date="2018-05" db="EMBL/GenBank/DDBJ databases">
        <title>Draft genome of Mucuna pruriens seed.</title>
        <authorList>
            <person name="Nnadi N.E."/>
            <person name="Vos R."/>
            <person name="Hasami M.H."/>
            <person name="Devisetty U.K."/>
            <person name="Aguiy J.C."/>
        </authorList>
    </citation>
    <scope>NUCLEOTIDE SEQUENCE [LARGE SCALE GENOMIC DNA]</scope>
    <source>
        <strain evidence="1">JCA_2017</strain>
    </source>
</reference>